<evidence type="ECO:0000313" key="1">
    <source>
        <dbReference type="EMBL" id="KAJ7558770.1"/>
    </source>
</evidence>
<comment type="caution">
    <text evidence="1">The sequence shown here is derived from an EMBL/GenBank/DDBJ whole genome shotgun (WGS) entry which is preliminary data.</text>
</comment>
<gene>
    <name evidence="1" type="ORF">O6H91_04G055100</name>
</gene>
<sequence length="420" mass="45611">MEARSRCRLPCSYYMTCKCCMKRMDGKGKSFIRRTLGSTGFVQAVGTKAGPNGTTLVSTGLSDLDKIIGGGIPLGGIIMIMEDIEAPHHLLLLRYFLAQGVVHGQPLLFASPLTSPKSFLGTLPGLTKGKDSKGNVDLQKSGQSADGLRIAWQYQRYLNEQKALETRRQRQQEIASQSWASGRLHASSLSPNLSSSVTSGSLEYTGTFDLRKSMDQAMLNAVNTVCFSLQGETDMAPLHGQCAAFVTTHSRSVQEVPNVGRIAMQSIYAPQSMHLFSEWKMLSFLAWLKGIIRTANVVGLVTFPASLLKPSVLVRLQHLADILLSVEAVSDDHKEMEAMLTDYQDISGLLHVHKLASINTQVPSFPEASTYSIKVSRRKEVVLEHLHLAPVDVYGKGSGNAGAAQVLCSTPANAPSSLDF</sequence>
<proteinExistence type="predicted"/>
<evidence type="ECO:0000313" key="2">
    <source>
        <dbReference type="Proteomes" id="UP001162992"/>
    </source>
</evidence>
<dbReference type="EMBL" id="CM055095">
    <property type="protein sequence ID" value="KAJ7558770.1"/>
    <property type="molecule type" value="Genomic_DNA"/>
</dbReference>
<keyword evidence="2" id="KW-1185">Reference proteome</keyword>
<name>A0ACC2DXD7_DIPCM</name>
<accession>A0ACC2DXD7</accession>
<dbReference type="Proteomes" id="UP001162992">
    <property type="component" value="Chromosome 4"/>
</dbReference>
<protein>
    <submittedName>
        <fullName evidence="1">Uncharacterized protein</fullName>
    </submittedName>
</protein>
<reference evidence="2" key="1">
    <citation type="journal article" date="2024" name="Proc. Natl. Acad. Sci. U.S.A.">
        <title>Extraordinary preservation of gene collinearity over three hundred million years revealed in homosporous lycophytes.</title>
        <authorList>
            <person name="Li C."/>
            <person name="Wickell D."/>
            <person name="Kuo L.Y."/>
            <person name="Chen X."/>
            <person name="Nie B."/>
            <person name="Liao X."/>
            <person name="Peng D."/>
            <person name="Ji J."/>
            <person name="Jenkins J."/>
            <person name="Williams M."/>
            <person name="Shu S."/>
            <person name="Plott C."/>
            <person name="Barry K."/>
            <person name="Rajasekar S."/>
            <person name="Grimwood J."/>
            <person name="Han X."/>
            <person name="Sun S."/>
            <person name="Hou Z."/>
            <person name="He W."/>
            <person name="Dai G."/>
            <person name="Sun C."/>
            <person name="Schmutz J."/>
            <person name="Leebens-Mack J.H."/>
            <person name="Li F.W."/>
            <person name="Wang L."/>
        </authorList>
    </citation>
    <scope>NUCLEOTIDE SEQUENCE [LARGE SCALE GENOMIC DNA]</scope>
    <source>
        <strain evidence="2">cv. PW_Plant_1</strain>
    </source>
</reference>
<organism evidence="1 2">
    <name type="scientific">Diphasiastrum complanatum</name>
    <name type="common">Issler's clubmoss</name>
    <name type="synonym">Lycopodium complanatum</name>
    <dbReference type="NCBI Taxonomy" id="34168"/>
    <lineage>
        <taxon>Eukaryota</taxon>
        <taxon>Viridiplantae</taxon>
        <taxon>Streptophyta</taxon>
        <taxon>Embryophyta</taxon>
        <taxon>Tracheophyta</taxon>
        <taxon>Lycopodiopsida</taxon>
        <taxon>Lycopodiales</taxon>
        <taxon>Lycopodiaceae</taxon>
        <taxon>Lycopodioideae</taxon>
        <taxon>Diphasiastrum</taxon>
    </lineage>
</organism>